<keyword evidence="2" id="KW-1185">Reference proteome</keyword>
<proteinExistence type="predicted"/>
<comment type="caution">
    <text evidence="1">The sequence shown here is derived from an EMBL/GenBank/DDBJ whole genome shotgun (WGS) entry which is preliminary data.</text>
</comment>
<dbReference type="Proteomes" id="UP000769157">
    <property type="component" value="Unassembled WGS sequence"/>
</dbReference>
<reference evidence="1" key="2">
    <citation type="submission" date="2021-01" db="EMBL/GenBank/DDBJ databases">
        <authorList>
            <person name="Schikora-Tamarit M.A."/>
        </authorList>
    </citation>
    <scope>NUCLEOTIDE SEQUENCE</scope>
    <source>
        <strain evidence="1">CBS6075</strain>
    </source>
</reference>
<accession>A0A9P8NVP9</accession>
<dbReference type="AlphaFoldDB" id="A0A9P8NVP9"/>
<name>A0A9P8NVP9_9ASCO</name>
<evidence type="ECO:0000313" key="1">
    <source>
        <dbReference type="EMBL" id="KAH3660309.1"/>
    </source>
</evidence>
<gene>
    <name evidence="1" type="ORF">OGAPHI_006895</name>
</gene>
<protein>
    <submittedName>
        <fullName evidence="1">Uncharacterized protein</fullName>
    </submittedName>
</protein>
<dbReference type="RefSeq" id="XP_046058012.1">
    <property type="nucleotide sequence ID" value="XM_046208231.1"/>
</dbReference>
<evidence type="ECO:0000313" key="2">
    <source>
        <dbReference type="Proteomes" id="UP000769157"/>
    </source>
</evidence>
<dbReference type="EMBL" id="JAEUBE010000504">
    <property type="protein sequence ID" value="KAH3660309.1"/>
    <property type="molecule type" value="Genomic_DNA"/>
</dbReference>
<organism evidence="1 2">
    <name type="scientific">Ogataea philodendri</name>
    <dbReference type="NCBI Taxonomy" id="1378263"/>
    <lineage>
        <taxon>Eukaryota</taxon>
        <taxon>Fungi</taxon>
        <taxon>Dikarya</taxon>
        <taxon>Ascomycota</taxon>
        <taxon>Saccharomycotina</taxon>
        <taxon>Pichiomycetes</taxon>
        <taxon>Pichiales</taxon>
        <taxon>Pichiaceae</taxon>
        <taxon>Ogataea</taxon>
    </lineage>
</organism>
<dbReference type="GeneID" id="70238859"/>
<reference evidence="1" key="1">
    <citation type="journal article" date="2021" name="Open Biol.">
        <title>Shared evolutionary footprints suggest mitochondrial oxidative damage underlies multiple complex I losses in fungi.</title>
        <authorList>
            <person name="Schikora-Tamarit M.A."/>
            <person name="Marcet-Houben M."/>
            <person name="Nosek J."/>
            <person name="Gabaldon T."/>
        </authorList>
    </citation>
    <scope>NUCLEOTIDE SEQUENCE</scope>
    <source>
        <strain evidence="1">CBS6075</strain>
    </source>
</reference>
<sequence>MYTSSLFWDFFVSTATSPILSVLRLPTADSMLEPFALANSSSDVVSTLTILFIRLTWPMLLLNSLDARTTAVHASSILESLLNAGTMAVVICADCWPNSETSGYTGSVMFPYMSMISPISLSDETRSLIKLDVEHTNAISTSSETLVETLNRQLVGSLSSTIVCTVTVSEYAGLAGSCLAESSVLSCFTGDSSSASANFSPSSSISKSDCSDLAAGAGVGVLDFDLARAGFRNRSGLKNIPLLAMRFLYLESSGSFSNSSFAVVLSEYSRAIQSSCSISVSILQPSLSIWLYDSRANCQFTLLLVTGRGPISSTWLWLAMTLDRASSDEAWTSGCGSTTSVVRTVKMLEMFMRAEYSAILERSRILNDLASGSVFSTIDLMVMAIWSVSSDSFDSDSEQTNPIAPEFKAASLDRALCRATPALSAVRIFPEPDLGNTASCNVSRTEIWIFGDRYPKETAKISMDRSVIITSTDGGDRSWSVYPKSVDPLKRYIK</sequence>